<dbReference type="SUPFAM" id="SSF82895">
    <property type="entry name" value="TSP-1 type 1 repeat"/>
    <property type="match status" value="2"/>
</dbReference>
<evidence type="ECO:0000256" key="4">
    <source>
        <dbReference type="ARBA" id="ARBA00022737"/>
    </source>
</evidence>
<dbReference type="PROSITE" id="PS51019">
    <property type="entry name" value="REELIN"/>
    <property type="match status" value="1"/>
</dbReference>
<dbReference type="OrthoDB" id="347314at2759"/>
<dbReference type="InterPro" id="IPR042307">
    <property type="entry name" value="Reeler_sf"/>
</dbReference>
<feature type="chain" id="PRO_5040409767" description="Spondin-1" evidence="8">
    <location>
        <begin position="18"/>
        <end position="553"/>
    </location>
</feature>
<protein>
    <recommendedName>
        <fullName evidence="2">Spondin-1</fullName>
    </recommendedName>
    <alternativeName>
        <fullName evidence="6">F-spondin</fullName>
    </alternativeName>
</protein>
<dbReference type="Gene3D" id="2.60.40.4060">
    <property type="entry name" value="Reeler domain"/>
    <property type="match status" value="1"/>
</dbReference>
<sequence>MYLDYIVLFASVLSVSTLRCDTQYDLIVSDQTKSNNGKYLLEIDGKPEKYVPNERYTLTIKADFYLNSNLKFKQFILSLESRLSPDDEDDVTHQTGILELGEDTLSKFSHQCANTVTEANTQPKKQVVLFWLAPPSNSGCVTIKATVIETREKWYADEDGSSDGYLTKTLCESFEENEDQLPEILTYCCACDEAKYEMAFKGNWIRNNHPNGFPENLFTTRFSDIVGASHKYGHEFWNDNLEPSQGLKELAFNGSTKTLEEELMRNIANLHTIIKAKGLSYPNITSSSYAIFRVDNENHLVSMVSKMMPSPDWIVGVPSMELCLANCSWKQYRTINLYPRDVGIDDAVEYNGRSPSRNQHPIIKEITSTDPDDERSPFYDKSGERMKPIAQLHFKLEKIYQKRCNPDRKPPDPINEEVDEEEKPEPNYQPHRSFGSSDNKCETIGWTKWSSCSAQCGKGHMTRSVKFKYAPAPGTCEDITREETQECLAECESGENYVNVCANIIWSQWSKCSAKCGKGTKYRYRIPGRDRYEDEGDSKDCVNKEVVVCEEDC</sequence>
<dbReference type="PROSITE" id="PS51020">
    <property type="entry name" value="SPONDIN"/>
    <property type="match status" value="1"/>
</dbReference>
<name>A0A9N9QLU7_9CUCU</name>
<evidence type="ECO:0000313" key="11">
    <source>
        <dbReference type="EMBL" id="CAG9762898.1"/>
    </source>
</evidence>
<feature type="domain" description="Reelin" evidence="9">
    <location>
        <begin position="5"/>
        <end position="183"/>
    </location>
</feature>
<dbReference type="PROSITE" id="PS50092">
    <property type="entry name" value="TSP1"/>
    <property type="match status" value="2"/>
</dbReference>
<evidence type="ECO:0000256" key="2">
    <source>
        <dbReference type="ARBA" id="ARBA00019594"/>
    </source>
</evidence>
<keyword evidence="3" id="KW-0272">Extracellular matrix</keyword>
<evidence type="ECO:0000256" key="5">
    <source>
        <dbReference type="ARBA" id="ARBA00022889"/>
    </source>
</evidence>
<dbReference type="CDD" id="cd08544">
    <property type="entry name" value="Reeler"/>
    <property type="match status" value="1"/>
</dbReference>
<dbReference type="InterPro" id="IPR036383">
    <property type="entry name" value="TSP1_rpt_sf"/>
</dbReference>
<feature type="region of interest" description="Disordered" evidence="7">
    <location>
        <begin position="403"/>
        <end position="436"/>
    </location>
</feature>
<dbReference type="Pfam" id="PF06468">
    <property type="entry name" value="Spond_N"/>
    <property type="match status" value="1"/>
</dbReference>
<evidence type="ECO:0000256" key="1">
    <source>
        <dbReference type="ARBA" id="ARBA00004498"/>
    </source>
</evidence>
<dbReference type="AlphaFoldDB" id="A0A9N9QLU7"/>
<dbReference type="PANTHER" id="PTHR11311">
    <property type="entry name" value="SPONDIN"/>
    <property type="match status" value="1"/>
</dbReference>
<feature type="domain" description="Spondin" evidence="10">
    <location>
        <begin position="184"/>
        <end position="374"/>
    </location>
</feature>
<evidence type="ECO:0000256" key="6">
    <source>
        <dbReference type="ARBA" id="ARBA00030964"/>
    </source>
</evidence>
<dbReference type="NCBIfam" id="NF038123">
    <property type="entry name" value="NF038123_dom"/>
    <property type="match status" value="1"/>
</dbReference>
<comment type="subcellular location">
    <subcellularLocation>
        <location evidence="1">Secreted</location>
        <location evidence="1">Extracellular space</location>
        <location evidence="1">Extracellular matrix</location>
    </subcellularLocation>
</comment>
<dbReference type="PANTHER" id="PTHR11311:SF16">
    <property type="entry name" value="SPONDIN-1"/>
    <property type="match status" value="1"/>
</dbReference>
<keyword evidence="4" id="KW-0677">Repeat</keyword>
<dbReference type="Gene3D" id="2.60.40.2130">
    <property type="entry name" value="F-spondin domain"/>
    <property type="match status" value="1"/>
</dbReference>
<evidence type="ECO:0000313" key="12">
    <source>
        <dbReference type="Proteomes" id="UP001152799"/>
    </source>
</evidence>
<dbReference type="InterPro" id="IPR002861">
    <property type="entry name" value="Reeler_dom"/>
</dbReference>
<dbReference type="Pfam" id="PF02014">
    <property type="entry name" value="Reeler"/>
    <property type="match status" value="1"/>
</dbReference>
<dbReference type="Pfam" id="PF00090">
    <property type="entry name" value="TSP_1"/>
    <property type="match status" value="2"/>
</dbReference>
<feature type="compositionally biased region" description="Acidic residues" evidence="7">
    <location>
        <begin position="414"/>
        <end position="423"/>
    </location>
</feature>
<dbReference type="SMART" id="SM00209">
    <property type="entry name" value="TSP1"/>
    <property type="match status" value="2"/>
</dbReference>
<dbReference type="InterPro" id="IPR038678">
    <property type="entry name" value="Spondin_N_sf"/>
</dbReference>
<dbReference type="GO" id="GO:0031012">
    <property type="term" value="C:extracellular matrix"/>
    <property type="evidence" value="ECO:0007669"/>
    <property type="project" value="TreeGrafter"/>
</dbReference>
<keyword evidence="5" id="KW-0130">Cell adhesion</keyword>
<evidence type="ECO:0000259" key="10">
    <source>
        <dbReference type="PROSITE" id="PS51020"/>
    </source>
</evidence>
<keyword evidence="3" id="KW-0964">Secreted</keyword>
<dbReference type="Gene3D" id="2.20.100.10">
    <property type="entry name" value="Thrombospondin type-1 (TSP1) repeat"/>
    <property type="match status" value="2"/>
</dbReference>
<dbReference type="InterPro" id="IPR009465">
    <property type="entry name" value="Spondin_N"/>
</dbReference>
<accession>A0A9N9QLU7</accession>
<dbReference type="InterPro" id="IPR000884">
    <property type="entry name" value="TSP1_rpt"/>
</dbReference>
<organism evidence="11 12">
    <name type="scientific">Ceutorhynchus assimilis</name>
    <name type="common">cabbage seed weevil</name>
    <dbReference type="NCBI Taxonomy" id="467358"/>
    <lineage>
        <taxon>Eukaryota</taxon>
        <taxon>Metazoa</taxon>
        <taxon>Ecdysozoa</taxon>
        <taxon>Arthropoda</taxon>
        <taxon>Hexapoda</taxon>
        <taxon>Insecta</taxon>
        <taxon>Pterygota</taxon>
        <taxon>Neoptera</taxon>
        <taxon>Endopterygota</taxon>
        <taxon>Coleoptera</taxon>
        <taxon>Polyphaga</taxon>
        <taxon>Cucujiformia</taxon>
        <taxon>Curculionidae</taxon>
        <taxon>Ceutorhynchinae</taxon>
        <taxon>Ceutorhynchus</taxon>
    </lineage>
</organism>
<dbReference type="GO" id="GO:0007155">
    <property type="term" value="P:cell adhesion"/>
    <property type="evidence" value="ECO:0007669"/>
    <property type="project" value="UniProtKB-KW"/>
</dbReference>
<keyword evidence="8" id="KW-0732">Signal</keyword>
<evidence type="ECO:0000256" key="8">
    <source>
        <dbReference type="SAM" id="SignalP"/>
    </source>
</evidence>
<evidence type="ECO:0000256" key="3">
    <source>
        <dbReference type="ARBA" id="ARBA00022530"/>
    </source>
</evidence>
<reference evidence="11" key="1">
    <citation type="submission" date="2022-01" db="EMBL/GenBank/DDBJ databases">
        <authorList>
            <person name="King R."/>
        </authorList>
    </citation>
    <scope>NUCLEOTIDE SEQUENCE</scope>
</reference>
<evidence type="ECO:0000256" key="7">
    <source>
        <dbReference type="SAM" id="MobiDB-lite"/>
    </source>
</evidence>
<dbReference type="FunFam" id="2.60.40.2130:FF:000002">
    <property type="entry name" value="Putative Spondin-1"/>
    <property type="match status" value="1"/>
</dbReference>
<proteinExistence type="predicted"/>
<dbReference type="EMBL" id="OU892288">
    <property type="protein sequence ID" value="CAG9762898.1"/>
    <property type="molecule type" value="Genomic_DNA"/>
</dbReference>
<keyword evidence="12" id="KW-1185">Reference proteome</keyword>
<feature type="signal peptide" evidence="8">
    <location>
        <begin position="1"/>
        <end position="17"/>
    </location>
</feature>
<gene>
    <name evidence="11" type="ORF">CEUTPL_LOCUS3569</name>
</gene>
<dbReference type="Proteomes" id="UP001152799">
    <property type="component" value="Chromosome 12"/>
</dbReference>
<dbReference type="InterPro" id="IPR051418">
    <property type="entry name" value="Spondin/Thrombospondin_T1"/>
</dbReference>
<evidence type="ECO:0000259" key="9">
    <source>
        <dbReference type="PROSITE" id="PS51019"/>
    </source>
</evidence>